<feature type="chain" id="PRO_5045663327" evidence="1">
    <location>
        <begin position="24"/>
        <end position="128"/>
    </location>
</feature>
<evidence type="ECO:0000313" key="3">
    <source>
        <dbReference type="Proteomes" id="UP001356428"/>
    </source>
</evidence>
<sequence length="128" mass="14162">MAWSPRRRYVWTAAVAVLASAGAATGFLVTQDSEEEEFRKSAGRKAFCETAVVLDLSNATELTPHDRRHTVEDLGAAAPQDIAPHFDRLTAWYQHPEPDAEEAARTSSYRVGEFIERVCDINIGGIRS</sequence>
<dbReference type="Proteomes" id="UP001356428">
    <property type="component" value="Chromosome"/>
</dbReference>
<evidence type="ECO:0000313" key="2">
    <source>
        <dbReference type="EMBL" id="WSB07694.1"/>
    </source>
</evidence>
<organism evidence="2 3">
    <name type="scientific">Streptomyces cyaneofuscatus</name>
    <dbReference type="NCBI Taxonomy" id="66883"/>
    <lineage>
        <taxon>Bacteria</taxon>
        <taxon>Bacillati</taxon>
        <taxon>Actinomycetota</taxon>
        <taxon>Actinomycetes</taxon>
        <taxon>Kitasatosporales</taxon>
        <taxon>Streptomycetaceae</taxon>
        <taxon>Streptomyces</taxon>
    </lineage>
</organism>
<keyword evidence="3" id="KW-1185">Reference proteome</keyword>
<keyword evidence="1" id="KW-0732">Signal</keyword>
<reference evidence="2 3" key="1">
    <citation type="submission" date="2022-10" db="EMBL/GenBank/DDBJ databases">
        <title>The complete genomes of actinobacterial strains from the NBC collection.</title>
        <authorList>
            <person name="Joergensen T.S."/>
            <person name="Alvarez Arevalo M."/>
            <person name="Sterndorff E.B."/>
            <person name="Faurdal D."/>
            <person name="Vuksanovic O."/>
            <person name="Mourched A.-S."/>
            <person name="Charusanti P."/>
            <person name="Shaw S."/>
            <person name="Blin K."/>
            <person name="Weber T."/>
        </authorList>
    </citation>
    <scope>NUCLEOTIDE SEQUENCE [LARGE SCALE GENOMIC DNA]</scope>
    <source>
        <strain evidence="2 3">NBC 01792</strain>
    </source>
</reference>
<protein>
    <submittedName>
        <fullName evidence="2">Uncharacterized protein</fullName>
    </submittedName>
</protein>
<name>A0ABZ1EUF7_9ACTN</name>
<proteinExistence type="predicted"/>
<accession>A0ABZ1EUF7</accession>
<gene>
    <name evidence="2" type="ORF">OG849_10735</name>
</gene>
<feature type="signal peptide" evidence="1">
    <location>
        <begin position="1"/>
        <end position="23"/>
    </location>
</feature>
<dbReference type="RefSeq" id="WP_326705845.1">
    <property type="nucleotide sequence ID" value="NZ_CP108861.1"/>
</dbReference>
<dbReference type="EMBL" id="CP109083">
    <property type="protein sequence ID" value="WSB07694.1"/>
    <property type="molecule type" value="Genomic_DNA"/>
</dbReference>
<evidence type="ECO:0000256" key="1">
    <source>
        <dbReference type="SAM" id="SignalP"/>
    </source>
</evidence>